<dbReference type="PANTHER" id="PTHR43747">
    <property type="entry name" value="FAD-BINDING PROTEIN"/>
    <property type="match status" value="1"/>
</dbReference>
<evidence type="ECO:0000313" key="3">
    <source>
        <dbReference type="Proteomes" id="UP000001062"/>
    </source>
</evidence>
<dbReference type="InterPro" id="IPR002938">
    <property type="entry name" value="FAD-bd"/>
</dbReference>
<evidence type="ECO:0000313" key="2">
    <source>
        <dbReference type="EMBL" id="ADZ91634.1"/>
    </source>
</evidence>
<dbReference type="Pfam" id="PF01494">
    <property type="entry name" value="FAD_binding_3"/>
    <property type="match status" value="1"/>
</dbReference>
<dbReference type="STRING" id="717774.Marme_2397"/>
<dbReference type="RefSeq" id="WP_013661538.1">
    <property type="nucleotide sequence ID" value="NC_015276.1"/>
</dbReference>
<reference evidence="2 3" key="1">
    <citation type="journal article" date="2012" name="Stand. Genomic Sci.">
        <title>Complete genome sequence of the melanogenic marine bacterium Marinomonas mediterranea type strain (MMB-1(T)).</title>
        <authorList>
            <person name="Lucas-Elio P."/>
            <person name="Goodwin L."/>
            <person name="Woyke T."/>
            <person name="Pitluck S."/>
            <person name="Nolan M."/>
            <person name="Kyrpides N.C."/>
            <person name="Detter J.C."/>
            <person name="Copeland A."/>
            <person name="Teshima H."/>
            <person name="Bruce D."/>
            <person name="Detter C."/>
            <person name="Tapia R."/>
            <person name="Han S."/>
            <person name="Land M.L."/>
            <person name="Ivanova N."/>
            <person name="Mikhailova N."/>
            <person name="Johnston A.W."/>
            <person name="Sanchez-Amat A."/>
        </authorList>
    </citation>
    <scope>NUCLEOTIDE SEQUENCE [LARGE SCALE GENOMIC DNA]</scope>
    <source>
        <strain evidence="3">ATCC 700492 / JCM 21426 / NBRC 103028 / MMB-1</strain>
    </source>
</reference>
<protein>
    <submittedName>
        <fullName evidence="2">Fumarate reductase/succinate dehydrogenase flavoprotein domain protein</fullName>
    </submittedName>
</protein>
<dbReference type="HOGENOM" id="CLU_024648_6_0_6"/>
<dbReference type="Gene3D" id="3.50.50.60">
    <property type="entry name" value="FAD/NAD(P)-binding domain"/>
    <property type="match status" value="1"/>
</dbReference>
<evidence type="ECO:0000259" key="1">
    <source>
        <dbReference type="Pfam" id="PF01494"/>
    </source>
</evidence>
<dbReference type="OrthoDB" id="6310849at2"/>
<dbReference type="KEGG" id="mme:Marme_2397"/>
<dbReference type="Gene3D" id="3.30.9.100">
    <property type="match status" value="1"/>
</dbReference>
<dbReference type="EMBL" id="CP002583">
    <property type="protein sequence ID" value="ADZ91634.1"/>
    <property type="molecule type" value="Genomic_DNA"/>
</dbReference>
<dbReference type="InterPro" id="IPR050816">
    <property type="entry name" value="Flavin-dep_Halogenase_NPB"/>
</dbReference>
<dbReference type="SMR" id="F2JUY0"/>
<dbReference type="GO" id="GO:0071949">
    <property type="term" value="F:FAD binding"/>
    <property type="evidence" value="ECO:0007669"/>
    <property type="project" value="InterPro"/>
</dbReference>
<organism evidence="2 3">
    <name type="scientific">Marinomonas mediterranea (strain ATCC 700492 / JCM 21426 / NBRC 103028 / MMB-1)</name>
    <dbReference type="NCBI Taxonomy" id="717774"/>
    <lineage>
        <taxon>Bacteria</taxon>
        <taxon>Pseudomonadati</taxon>
        <taxon>Pseudomonadota</taxon>
        <taxon>Gammaproteobacteria</taxon>
        <taxon>Oceanospirillales</taxon>
        <taxon>Oceanospirillaceae</taxon>
        <taxon>Marinomonas</taxon>
    </lineage>
</organism>
<sequence>MNTQYDLIVLGGGPAGLAVATLQARQGKTVALIDNSDPHAEKVGESVPASFNPLLKKLGLPELTDEHHCRIAGSDAYWSGSRVKYDFMLHLNGSDWRLNRRQFEKDLLDAAIQSGVEVVSTQATQLGKSDAINGSHIWCVSTTSRSLPYISQFIIDASGRSGLIARKLNVKKYKSEPLIALWASVEISEERYQYLSSETLIETQHNGWWYAAKLPNRKLMFVFHTDSSFAVRAAHNHSLWFESLLETNLISKTFPVSLLKNTLVNTHNARSSVLDTPFGSSWAACGDAAIGFDPVSSQGIYNAIATAGMLDKALNSPDRTRALEHYGDTLKQVAKVYMQKRIALYEQAKRFYQTEFWINQCRYEKRRDSDSENQSAISNPEAATA</sequence>
<dbReference type="PANTHER" id="PTHR43747:SF1">
    <property type="entry name" value="SLR1998 PROTEIN"/>
    <property type="match status" value="1"/>
</dbReference>
<dbReference type="Proteomes" id="UP000001062">
    <property type="component" value="Chromosome"/>
</dbReference>
<proteinExistence type="predicted"/>
<keyword evidence="3" id="KW-1185">Reference proteome</keyword>
<feature type="domain" description="FAD-binding" evidence="1">
    <location>
        <begin position="6"/>
        <end position="326"/>
    </location>
</feature>
<name>F2JUY0_MARM1</name>
<dbReference type="AlphaFoldDB" id="F2JUY0"/>
<gene>
    <name evidence="2" type="ordered locus">Marme_2397</name>
</gene>
<dbReference type="InterPro" id="IPR036188">
    <property type="entry name" value="FAD/NAD-bd_sf"/>
</dbReference>
<dbReference type="SUPFAM" id="SSF51905">
    <property type="entry name" value="FAD/NAD(P)-binding domain"/>
    <property type="match status" value="1"/>
</dbReference>
<dbReference type="PRINTS" id="PR00420">
    <property type="entry name" value="RNGMNOXGNASE"/>
</dbReference>
<dbReference type="PATRIC" id="fig|717774.3.peg.2478"/>
<dbReference type="eggNOG" id="COG0644">
    <property type="taxonomic scope" value="Bacteria"/>
</dbReference>
<accession>F2JUY0</accession>